<protein>
    <submittedName>
        <fullName evidence="5">Transcriptional regulator, XRE family with cupin sensor</fullName>
    </submittedName>
</protein>
<dbReference type="InterPro" id="IPR013096">
    <property type="entry name" value="Cupin_2"/>
</dbReference>
<proteinExistence type="predicted"/>
<dbReference type="PANTHER" id="PTHR46797:SF23">
    <property type="entry name" value="HTH-TYPE TRANSCRIPTIONAL REGULATOR SUTR"/>
    <property type="match status" value="1"/>
</dbReference>
<evidence type="ECO:0000256" key="2">
    <source>
        <dbReference type="ARBA" id="ARBA00023125"/>
    </source>
</evidence>
<sequence length="205" mass="21627">MDETVPPAAEEPADDQAHDVTRAAQHLARNLVALRHARALTQEGLAKASGVPRSTVANLESGEGNPSLAVLMKVAGALAAPLDELLASPRAKVRRWAAAEVSVQNRGNGLTIRPLVPEPMPDGILETMSFIPGGYMRGTPHLPGTREYFSCIDGRVAVFVAGERHGLEAGDVLAFPGHVPHSYRNEDTQHSALGVSIVILAKAGV</sequence>
<name>A0A1I3P475_9BURK</name>
<feature type="domain" description="HTH cro/C1-type" evidence="4">
    <location>
        <begin position="31"/>
        <end position="85"/>
    </location>
</feature>
<dbReference type="InterPro" id="IPR001387">
    <property type="entry name" value="Cro/C1-type_HTH"/>
</dbReference>
<dbReference type="GO" id="GO:0003700">
    <property type="term" value="F:DNA-binding transcription factor activity"/>
    <property type="evidence" value="ECO:0007669"/>
    <property type="project" value="TreeGrafter"/>
</dbReference>
<keyword evidence="1" id="KW-0805">Transcription regulation</keyword>
<dbReference type="Pfam" id="PF01381">
    <property type="entry name" value="HTH_3"/>
    <property type="match status" value="1"/>
</dbReference>
<dbReference type="Gene3D" id="1.10.260.40">
    <property type="entry name" value="lambda repressor-like DNA-binding domains"/>
    <property type="match status" value="1"/>
</dbReference>
<evidence type="ECO:0000313" key="5">
    <source>
        <dbReference type="EMBL" id="SFJ16334.1"/>
    </source>
</evidence>
<keyword evidence="2" id="KW-0238">DNA-binding</keyword>
<evidence type="ECO:0000256" key="1">
    <source>
        <dbReference type="ARBA" id="ARBA00023015"/>
    </source>
</evidence>
<dbReference type="SUPFAM" id="SSF51182">
    <property type="entry name" value="RmlC-like cupins"/>
    <property type="match status" value="1"/>
</dbReference>
<dbReference type="CDD" id="cd00093">
    <property type="entry name" value="HTH_XRE"/>
    <property type="match status" value="1"/>
</dbReference>
<dbReference type="AlphaFoldDB" id="A0A1I3P475"/>
<gene>
    <name evidence="5" type="ORF">SAMN05192543_105627</name>
</gene>
<evidence type="ECO:0000256" key="3">
    <source>
        <dbReference type="ARBA" id="ARBA00023163"/>
    </source>
</evidence>
<keyword evidence="3" id="KW-0804">Transcription</keyword>
<reference evidence="5 6" key="1">
    <citation type="submission" date="2016-10" db="EMBL/GenBank/DDBJ databases">
        <authorList>
            <person name="de Groot N.N."/>
        </authorList>
    </citation>
    <scope>NUCLEOTIDE SEQUENCE [LARGE SCALE GENOMIC DNA]</scope>
    <source>
        <strain evidence="5 6">LMG 23650</strain>
    </source>
</reference>
<dbReference type="STRING" id="420953.SAMN05192543_105627"/>
<dbReference type="InterPro" id="IPR010982">
    <property type="entry name" value="Lambda_DNA-bd_dom_sf"/>
</dbReference>
<dbReference type="CDD" id="cd02209">
    <property type="entry name" value="cupin_XRE_C"/>
    <property type="match status" value="1"/>
</dbReference>
<evidence type="ECO:0000313" key="6">
    <source>
        <dbReference type="Proteomes" id="UP000199548"/>
    </source>
</evidence>
<dbReference type="InterPro" id="IPR014710">
    <property type="entry name" value="RmlC-like_jellyroll"/>
</dbReference>
<keyword evidence="6" id="KW-1185">Reference proteome</keyword>
<dbReference type="SUPFAM" id="SSF47413">
    <property type="entry name" value="lambda repressor-like DNA-binding domains"/>
    <property type="match status" value="1"/>
</dbReference>
<dbReference type="InterPro" id="IPR050807">
    <property type="entry name" value="TransReg_Diox_bact_type"/>
</dbReference>
<evidence type="ECO:0000259" key="4">
    <source>
        <dbReference type="PROSITE" id="PS50943"/>
    </source>
</evidence>
<dbReference type="PROSITE" id="PS50943">
    <property type="entry name" value="HTH_CROC1"/>
    <property type="match status" value="1"/>
</dbReference>
<dbReference type="PANTHER" id="PTHR46797">
    <property type="entry name" value="HTH-TYPE TRANSCRIPTIONAL REGULATOR"/>
    <property type="match status" value="1"/>
</dbReference>
<dbReference type="RefSeq" id="WP_091014709.1">
    <property type="nucleotide sequence ID" value="NZ_CP041745.1"/>
</dbReference>
<dbReference type="GO" id="GO:0005829">
    <property type="term" value="C:cytosol"/>
    <property type="evidence" value="ECO:0007669"/>
    <property type="project" value="TreeGrafter"/>
</dbReference>
<dbReference type="Pfam" id="PF07883">
    <property type="entry name" value="Cupin_2"/>
    <property type="match status" value="1"/>
</dbReference>
<dbReference type="Gene3D" id="2.60.120.10">
    <property type="entry name" value="Jelly Rolls"/>
    <property type="match status" value="1"/>
</dbReference>
<dbReference type="InterPro" id="IPR011051">
    <property type="entry name" value="RmlC_Cupin_sf"/>
</dbReference>
<dbReference type="OrthoDB" id="9814751at2"/>
<organism evidence="5 6">
    <name type="scientific">Paraburkholderia megapolitana</name>
    <dbReference type="NCBI Taxonomy" id="420953"/>
    <lineage>
        <taxon>Bacteria</taxon>
        <taxon>Pseudomonadati</taxon>
        <taxon>Pseudomonadota</taxon>
        <taxon>Betaproteobacteria</taxon>
        <taxon>Burkholderiales</taxon>
        <taxon>Burkholderiaceae</taxon>
        <taxon>Paraburkholderia</taxon>
    </lineage>
</organism>
<dbReference type="SMART" id="SM00530">
    <property type="entry name" value="HTH_XRE"/>
    <property type="match status" value="1"/>
</dbReference>
<dbReference type="Proteomes" id="UP000199548">
    <property type="component" value="Unassembled WGS sequence"/>
</dbReference>
<dbReference type="GO" id="GO:0003677">
    <property type="term" value="F:DNA binding"/>
    <property type="evidence" value="ECO:0007669"/>
    <property type="project" value="UniProtKB-KW"/>
</dbReference>
<dbReference type="EMBL" id="FOQU01000005">
    <property type="protein sequence ID" value="SFJ16334.1"/>
    <property type="molecule type" value="Genomic_DNA"/>
</dbReference>
<accession>A0A1I3P475</accession>